<feature type="transmembrane region" description="Helical" evidence="2">
    <location>
        <begin position="36"/>
        <end position="57"/>
    </location>
</feature>
<keyword evidence="2" id="KW-0812">Transmembrane</keyword>
<feature type="transmembrane region" description="Helical" evidence="2">
    <location>
        <begin position="363"/>
        <end position="379"/>
    </location>
</feature>
<feature type="transmembrane region" description="Helical" evidence="2">
    <location>
        <begin position="141"/>
        <end position="159"/>
    </location>
</feature>
<keyword evidence="4" id="KW-1185">Reference proteome</keyword>
<gene>
    <name evidence="3" type="ORF">K1X11_000965</name>
</gene>
<feature type="transmembrane region" description="Helical" evidence="2">
    <location>
        <begin position="333"/>
        <end position="357"/>
    </location>
</feature>
<dbReference type="InterPro" id="IPR029063">
    <property type="entry name" value="SAM-dependent_MTases_sf"/>
</dbReference>
<keyword evidence="2" id="KW-1133">Transmembrane helix</keyword>
<feature type="transmembrane region" description="Helical" evidence="2">
    <location>
        <begin position="275"/>
        <end position="293"/>
    </location>
</feature>
<feature type="transmembrane region" description="Helical" evidence="2">
    <location>
        <begin position="456"/>
        <end position="476"/>
    </location>
</feature>
<name>A0ABZ1C8D6_9BACT</name>
<feature type="transmembrane region" description="Helical" evidence="2">
    <location>
        <begin position="386"/>
        <end position="404"/>
    </location>
</feature>
<feature type="transmembrane region" description="Helical" evidence="2">
    <location>
        <begin position="424"/>
        <end position="444"/>
    </location>
</feature>
<dbReference type="Gene3D" id="3.40.50.150">
    <property type="entry name" value="Vaccinia Virus protein VP39"/>
    <property type="match status" value="1"/>
</dbReference>
<keyword evidence="1" id="KW-0620">Polyamine biosynthesis</keyword>
<dbReference type="SUPFAM" id="SSF53335">
    <property type="entry name" value="S-adenosyl-L-methionine-dependent methyltransferases"/>
    <property type="match status" value="1"/>
</dbReference>
<evidence type="ECO:0000256" key="2">
    <source>
        <dbReference type="SAM" id="Phobius"/>
    </source>
</evidence>
<sequence>MFPFFAAVFLGAFLLFLVQPMMGRFVLPWWGGAPAVWTACLLFFQTALLLGYFYAHLLSKHLPPKRQWVVHLALLVAACIALPPVPVAPVADATDALSPVWAVLAMLSSTIGPPFVMLAASSPLLQRWFALGHPQRSPYRLYALSNAGSLLALLLYPVLIEPWLARVDQAYAWSWLFVGFAFAIVWAGWKLRHASPARETPDVAAEEDAPAAPSLRQRLGWIGWGALGTGLLAASTSALTLDVAAVPFLWIGPLTIYLGSLILTFDHPRWYRRGVFAFLLPVTLLVSLDQRVFASTAPLGQLLITHLAALAVATMICHGEVYRSRPAATHLTAFYLSFAAGGVLGTLLVAVASPAWFNFDVDLPVLWTAVLAGFVLQLTRERDLRLARLLAAGFLAASVLAPLLRPVEEPGLGARLHLLLDLAQQHPLTLACLAVLVVAIDFRLPPGWARQWTRRTTVGLILLVAFSAWHTVGSALRPPPGLVESRRGFFGEVTVTDYPSDDPRAASRFMGHGNTTHGIQLRHPDYRSYPTSYYSEGSGIWRVLSRANQQPGRHIGVIGLGSGTLAAYGMAQDHLTFFEIDPNVVDLAHTRFTYLADTAAEVDVRLGDGRRLLEQEAADTNAPRYDVLVLDAFSSDAVPVHLLTREAFATYLRRLAPDGVLVVNVSNRLVDLRRILEAHAQHFGLTLAHLIHRPEADRWWAFSSEWIALAPQRAALDDRAITSWTGLAAPTELEGVTWTDEFASLWSVLR</sequence>
<protein>
    <submittedName>
        <fullName evidence="3">Fused MFS/spermidine synthase</fullName>
    </submittedName>
</protein>
<keyword evidence="2" id="KW-0472">Membrane</keyword>
<dbReference type="EMBL" id="CP139781">
    <property type="protein sequence ID" value="WRQ87959.1"/>
    <property type="molecule type" value="Genomic_DNA"/>
</dbReference>
<reference evidence="3 4" key="1">
    <citation type="submission" date="2023-12" db="EMBL/GenBank/DDBJ databases">
        <title>Description of an unclassified Opitutus bacterium of Verrucomicrobiota.</title>
        <authorList>
            <person name="Zhang D.-F."/>
        </authorList>
    </citation>
    <scope>NUCLEOTIDE SEQUENCE [LARGE SCALE GENOMIC DNA]</scope>
    <source>
        <strain evidence="3 4">WL0086</strain>
    </source>
</reference>
<feature type="transmembrane region" description="Helical" evidence="2">
    <location>
        <begin position="100"/>
        <end position="120"/>
    </location>
</feature>
<feature type="transmembrane region" description="Helical" evidence="2">
    <location>
        <begin position="245"/>
        <end position="263"/>
    </location>
</feature>
<accession>A0ABZ1C8D6</accession>
<dbReference type="PANTHER" id="PTHR43317:SF1">
    <property type="entry name" value="THERMOSPERMINE SYNTHASE ACAULIS5"/>
    <property type="match status" value="1"/>
</dbReference>
<feature type="transmembrane region" description="Helical" evidence="2">
    <location>
        <begin position="299"/>
        <end position="321"/>
    </location>
</feature>
<organism evidence="3 4">
    <name type="scientific">Actomonas aquatica</name>
    <dbReference type="NCBI Taxonomy" id="2866162"/>
    <lineage>
        <taxon>Bacteria</taxon>
        <taxon>Pseudomonadati</taxon>
        <taxon>Verrucomicrobiota</taxon>
        <taxon>Opitutia</taxon>
        <taxon>Opitutales</taxon>
        <taxon>Opitutaceae</taxon>
        <taxon>Actomonas</taxon>
    </lineage>
</organism>
<feature type="transmembrane region" description="Helical" evidence="2">
    <location>
        <begin position="219"/>
        <end position="239"/>
    </location>
</feature>
<feature type="transmembrane region" description="Helical" evidence="2">
    <location>
        <begin position="69"/>
        <end position="88"/>
    </location>
</feature>
<feature type="transmembrane region" description="Helical" evidence="2">
    <location>
        <begin position="171"/>
        <end position="189"/>
    </location>
</feature>
<evidence type="ECO:0000256" key="1">
    <source>
        <dbReference type="ARBA" id="ARBA00023115"/>
    </source>
</evidence>
<evidence type="ECO:0000313" key="4">
    <source>
        <dbReference type="Proteomes" id="UP000738431"/>
    </source>
</evidence>
<dbReference type="PANTHER" id="PTHR43317">
    <property type="entry name" value="THERMOSPERMINE SYNTHASE ACAULIS5"/>
    <property type="match status" value="1"/>
</dbReference>
<proteinExistence type="predicted"/>
<dbReference type="Proteomes" id="UP000738431">
    <property type="component" value="Chromosome"/>
</dbReference>
<dbReference type="RefSeq" id="WP_221029005.1">
    <property type="nucleotide sequence ID" value="NZ_CP139781.1"/>
</dbReference>
<evidence type="ECO:0000313" key="3">
    <source>
        <dbReference type="EMBL" id="WRQ87959.1"/>
    </source>
</evidence>
<dbReference type="NCBIfam" id="NF037959">
    <property type="entry name" value="MFS_SpdSyn"/>
    <property type="match status" value="1"/>
</dbReference>